<name>A0A8B8FJP1_9HEMI</name>
<feature type="compositionally biased region" description="Basic and acidic residues" evidence="1">
    <location>
        <begin position="41"/>
        <end position="55"/>
    </location>
</feature>
<dbReference type="RefSeq" id="XP_025410706.1">
    <property type="nucleotide sequence ID" value="XM_025554921.1"/>
</dbReference>
<gene>
    <name evidence="3" type="primary">LOC112683763</name>
</gene>
<sequence length="141" mass="16102">MHDSKRKVTHPAVTCTTAKAKKLHARREYVPPARSVASVAPERDANTTKSAERKSHVVKNHMNLEDHRKCLFGEAGVELYRENVSIRSFNHQLMTISTKKLTYNSYDDKKHTLEDKVHTLAHGHYRIVDAELADMMSDTGY</sequence>
<accession>A0A8B8FJP1</accession>
<feature type="region of interest" description="Disordered" evidence="1">
    <location>
        <begin position="32"/>
        <end position="55"/>
    </location>
</feature>
<organism evidence="2 3">
    <name type="scientific">Sipha flava</name>
    <name type="common">yellow sugarcane aphid</name>
    <dbReference type="NCBI Taxonomy" id="143950"/>
    <lineage>
        <taxon>Eukaryota</taxon>
        <taxon>Metazoa</taxon>
        <taxon>Ecdysozoa</taxon>
        <taxon>Arthropoda</taxon>
        <taxon>Hexapoda</taxon>
        <taxon>Insecta</taxon>
        <taxon>Pterygota</taxon>
        <taxon>Neoptera</taxon>
        <taxon>Paraneoptera</taxon>
        <taxon>Hemiptera</taxon>
        <taxon>Sternorrhyncha</taxon>
        <taxon>Aphidomorpha</taxon>
        <taxon>Aphidoidea</taxon>
        <taxon>Aphididae</taxon>
        <taxon>Sipha</taxon>
    </lineage>
</organism>
<keyword evidence="2" id="KW-1185">Reference proteome</keyword>
<evidence type="ECO:0000313" key="3">
    <source>
        <dbReference type="RefSeq" id="XP_025410706.1"/>
    </source>
</evidence>
<dbReference type="AlphaFoldDB" id="A0A8B8FJP1"/>
<evidence type="ECO:0000313" key="2">
    <source>
        <dbReference type="Proteomes" id="UP000694846"/>
    </source>
</evidence>
<evidence type="ECO:0000256" key="1">
    <source>
        <dbReference type="SAM" id="MobiDB-lite"/>
    </source>
</evidence>
<proteinExistence type="predicted"/>
<reference evidence="3" key="1">
    <citation type="submission" date="2025-08" db="UniProtKB">
        <authorList>
            <consortium name="RefSeq"/>
        </authorList>
    </citation>
    <scope>IDENTIFICATION</scope>
    <source>
        <tissue evidence="3">Whole body</tissue>
    </source>
</reference>
<dbReference type="OrthoDB" id="6620947at2759"/>
<dbReference type="GeneID" id="112683763"/>
<dbReference type="Proteomes" id="UP000694846">
    <property type="component" value="Unplaced"/>
</dbReference>
<protein>
    <submittedName>
        <fullName evidence="3">Uncharacterized protein LOC112683763</fullName>
    </submittedName>
</protein>